<organism evidence="2 3">
    <name type="scientific">Sutterella wadsworthensis 2_1_59BFAA</name>
    <dbReference type="NCBI Taxonomy" id="742823"/>
    <lineage>
        <taxon>Bacteria</taxon>
        <taxon>Pseudomonadati</taxon>
        <taxon>Pseudomonadota</taxon>
        <taxon>Betaproteobacteria</taxon>
        <taxon>Burkholderiales</taxon>
        <taxon>Sutterellaceae</taxon>
        <taxon>Sutterella</taxon>
    </lineage>
</organism>
<feature type="transmembrane region" description="Helical" evidence="1">
    <location>
        <begin position="379"/>
        <end position="402"/>
    </location>
</feature>
<name>K1JIP7_9BURK</name>
<keyword evidence="1" id="KW-0812">Transmembrane</keyword>
<keyword evidence="1" id="KW-0472">Membrane</keyword>
<feature type="transmembrane region" description="Helical" evidence="1">
    <location>
        <begin position="204"/>
        <end position="233"/>
    </location>
</feature>
<dbReference type="STRING" id="742823.HMPREF9465_02334"/>
<comment type="caution">
    <text evidence="2">The sequence shown here is derived from an EMBL/GenBank/DDBJ whole genome shotgun (WGS) entry which is preliminary data.</text>
</comment>
<accession>K1JIP7</accession>
<evidence type="ECO:0000313" key="3">
    <source>
        <dbReference type="Proteomes" id="UP000005835"/>
    </source>
</evidence>
<dbReference type="HOGENOM" id="CLU_034283_0_0_4"/>
<feature type="transmembrane region" description="Helical" evidence="1">
    <location>
        <begin position="102"/>
        <end position="121"/>
    </location>
</feature>
<feature type="transmembrane region" description="Helical" evidence="1">
    <location>
        <begin position="77"/>
        <end position="95"/>
    </location>
</feature>
<evidence type="ECO:0000256" key="1">
    <source>
        <dbReference type="SAM" id="Phobius"/>
    </source>
</evidence>
<feature type="transmembrane region" description="Helical" evidence="1">
    <location>
        <begin position="179"/>
        <end position="198"/>
    </location>
</feature>
<feature type="transmembrane region" description="Helical" evidence="1">
    <location>
        <begin position="422"/>
        <end position="445"/>
    </location>
</feature>
<protein>
    <recommendedName>
        <fullName evidence="4">Glycosyltransferase RgtA/B/C/D-like domain-containing protein</fullName>
    </recommendedName>
</protein>
<proteinExistence type="predicted"/>
<dbReference type="eggNOG" id="COG1807">
    <property type="taxonomic scope" value="Bacteria"/>
</dbReference>
<dbReference type="RefSeq" id="WP_005437305.1">
    <property type="nucleotide sequence ID" value="NZ_JH815522.1"/>
</dbReference>
<feature type="transmembrane region" description="Helical" evidence="1">
    <location>
        <begin position="457"/>
        <end position="476"/>
    </location>
</feature>
<feature type="transmembrane region" description="Helical" evidence="1">
    <location>
        <begin position="301"/>
        <end position="319"/>
    </location>
</feature>
<reference evidence="2 3" key="1">
    <citation type="submission" date="2012-05" db="EMBL/GenBank/DDBJ databases">
        <title>The Genome Sequence of Sutterella wadsworthensis 2_1_59BFAA.</title>
        <authorList>
            <consortium name="The Broad Institute Genome Sequencing Platform"/>
            <person name="Earl A."/>
            <person name="Ward D."/>
            <person name="Feldgarden M."/>
            <person name="Gevers D."/>
            <person name="Daigneault M."/>
            <person name="Strauss J."/>
            <person name="Allen-Vercoe E."/>
            <person name="Walker B."/>
            <person name="Young S.K."/>
            <person name="Zeng Q."/>
            <person name="Gargeya S."/>
            <person name="Fitzgerald M."/>
            <person name="Haas B."/>
            <person name="Abouelleil A."/>
            <person name="Alvarado L."/>
            <person name="Arachchi H.M."/>
            <person name="Berlin A.M."/>
            <person name="Chapman S.B."/>
            <person name="Goldberg J."/>
            <person name="Griggs A."/>
            <person name="Gujja S."/>
            <person name="Hansen M."/>
            <person name="Howarth C."/>
            <person name="Imamovic A."/>
            <person name="Larimer J."/>
            <person name="McCowen C."/>
            <person name="Montmayeur A."/>
            <person name="Murphy C."/>
            <person name="Neiman D."/>
            <person name="Pearson M."/>
            <person name="Priest M."/>
            <person name="Roberts A."/>
            <person name="Saif S."/>
            <person name="Shea T."/>
            <person name="Sisk P."/>
            <person name="Sykes S."/>
            <person name="Wortman J."/>
            <person name="Nusbaum C."/>
            <person name="Birren B."/>
        </authorList>
    </citation>
    <scope>NUCLEOTIDE SEQUENCE [LARGE SCALE GENOMIC DNA]</scope>
    <source>
        <strain evidence="2 3">2_1_59BFAA</strain>
    </source>
</reference>
<dbReference type="EMBL" id="ADMG01000058">
    <property type="protein sequence ID" value="EKB30066.1"/>
    <property type="molecule type" value="Genomic_DNA"/>
</dbReference>
<dbReference type="Proteomes" id="UP000005835">
    <property type="component" value="Unassembled WGS sequence"/>
</dbReference>
<feature type="transmembrane region" description="Helical" evidence="1">
    <location>
        <begin position="21"/>
        <end position="44"/>
    </location>
</feature>
<keyword evidence="3" id="KW-1185">Reference proteome</keyword>
<evidence type="ECO:0008006" key="4">
    <source>
        <dbReference type="Google" id="ProtNLM"/>
    </source>
</evidence>
<feature type="transmembrane region" description="Helical" evidence="1">
    <location>
        <begin position="245"/>
        <end position="266"/>
    </location>
</feature>
<keyword evidence="1" id="KW-1133">Transmembrane helix</keyword>
<gene>
    <name evidence="2" type="ORF">HMPREF9465_02334</name>
</gene>
<feature type="transmembrane region" description="Helical" evidence="1">
    <location>
        <begin position="148"/>
        <end position="167"/>
    </location>
</feature>
<dbReference type="PATRIC" id="fig|742823.3.peg.2338"/>
<evidence type="ECO:0000313" key="2">
    <source>
        <dbReference type="EMBL" id="EKB30066.1"/>
    </source>
</evidence>
<sequence length="570" mass="62392">MLSQRSTPVKMSQEAARKLPRWSLLALLTIFAFSGFWATGLWTLRDALSFGTASAMLDGGASAWLMPMMADSPITEAGPLAGWLTAVIIAFGRLTGLMGDIAAVRFAACLLFALTTAALWYGTWHLARRPEAQPIAFAFGGEASPRDYSRVVADVAVLLFVATFGILTRQHEALPDTTLLTMAALSFYGLTLGIRRPVPGAFTAGLAAGLAVVSSTLFASCWLLVLALITIQCLKAFSHHRPKRLLITIAGALAGFLPWPLLAFAVDPAQAAVWFGEWLPAQLAHFSLAGSDTYLWFARNALWYLCPIWPFAIWGLYVWRHQIRQTHILLPAAALMAGIPAVVFSSFQAYDTVFLAFLPMLSVTAAFGLVTVRRGYENVLDWFSLTIFTLGLLVLWAYWFAWLTSFAPKMAESLQMLAPGSAPVFDSGLVLACLVSLVWFVFVGWRLTHRPVVAWRGPWLAAAGITAFSASLVGLYHTALDVNRSYEPVVKAVARNLEAKGMQPGDVVCGTGMNHGLQAVFKHYADLDVLVRARLDECRFTIDRSRSGALLPDSFRRPHTDEAFTVIQNR</sequence>
<feature type="transmembrane region" description="Helical" evidence="1">
    <location>
        <begin position="353"/>
        <end position="372"/>
    </location>
</feature>
<feature type="transmembrane region" description="Helical" evidence="1">
    <location>
        <begin position="328"/>
        <end position="347"/>
    </location>
</feature>
<dbReference type="AlphaFoldDB" id="K1JIP7"/>